<evidence type="ECO:0000313" key="2">
    <source>
        <dbReference type="Proteomes" id="UP000288812"/>
    </source>
</evidence>
<dbReference type="OrthoDB" id="9794935at2"/>
<protein>
    <submittedName>
        <fullName evidence="1">Pyridoxamine 5'-phosphate oxidase family protein</fullName>
    </submittedName>
</protein>
<dbReference type="InterPro" id="IPR012349">
    <property type="entry name" value="Split_barrel_FMN-bd"/>
</dbReference>
<sequence length="160" mass="18665">MFREMRRKKQILPLEISENILKRRTAGVLALSGDNNYPYALPISYVYYDNKIYFHCAKTGHKIDAIEKNDRVSFCVIDKDRIVAEEFTTYFRSVIVFGKAHILENAEEKRRALKLLAEKYSPEFMESSEVEIKREFNLVTVVEISIEHISGKEAIELVNK</sequence>
<organism evidence="1 2">
    <name type="scientific">Anaerosphaera multitolerans</name>
    <dbReference type="NCBI Taxonomy" id="2487351"/>
    <lineage>
        <taxon>Bacteria</taxon>
        <taxon>Bacillati</taxon>
        <taxon>Bacillota</taxon>
        <taxon>Tissierellia</taxon>
        <taxon>Tissierellales</taxon>
        <taxon>Peptoniphilaceae</taxon>
        <taxon>Anaerosphaera</taxon>
    </lineage>
</organism>
<dbReference type="Pfam" id="PF12900">
    <property type="entry name" value="Pyridox_ox_2"/>
    <property type="match status" value="1"/>
</dbReference>
<dbReference type="Gene3D" id="2.30.110.10">
    <property type="entry name" value="Electron Transport, Fmn-binding Protein, Chain A"/>
    <property type="match status" value="1"/>
</dbReference>
<dbReference type="Proteomes" id="UP000288812">
    <property type="component" value="Unassembled WGS sequence"/>
</dbReference>
<keyword evidence="2" id="KW-1185">Reference proteome</keyword>
<dbReference type="InterPro" id="IPR024747">
    <property type="entry name" value="Pyridox_Oxase-rel"/>
</dbReference>
<comment type="caution">
    <text evidence="1">The sequence shown here is derived from an EMBL/GenBank/DDBJ whole genome shotgun (WGS) entry which is preliminary data.</text>
</comment>
<reference evidence="1 2" key="1">
    <citation type="submission" date="2018-11" db="EMBL/GenBank/DDBJ databases">
        <title>Genome sequencing and assembly of Anaerosphaera sp. nov., GS7-6-2.</title>
        <authorList>
            <person name="Rettenmaier R."/>
            <person name="Liebl W."/>
            <person name="Zverlov V."/>
        </authorList>
    </citation>
    <scope>NUCLEOTIDE SEQUENCE [LARGE SCALE GENOMIC DNA]</scope>
    <source>
        <strain evidence="1 2">GS7-6-2</strain>
    </source>
</reference>
<name>A0A437S854_9FIRM</name>
<proteinExistence type="predicted"/>
<gene>
    <name evidence="1" type="ORF">EF514_03705</name>
</gene>
<dbReference type="PANTHER" id="PTHR34071">
    <property type="entry name" value="5-NITROIMIDAZOLE ANTIBIOTICS RESISTANCE PROTEIN, NIMA-FAMILY-RELATED PROTEIN-RELATED"/>
    <property type="match status" value="1"/>
</dbReference>
<evidence type="ECO:0000313" key="1">
    <source>
        <dbReference type="EMBL" id="RVU55007.1"/>
    </source>
</evidence>
<dbReference type="AlphaFoldDB" id="A0A437S854"/>
<dbReference type="SUPFAM" id="SSF50475">
    <property type="entry name" value="FMN-binding split barrel"/>
    <property type="match status" value="1"/>
</dbReference>
<dbReference type="RefSeq" id="WP_127723971.1">
    <property type="nucleotide sequence ID" value="NZ_RLIH01000004.1"/>
</dbReference>
<accession>A0A437S854</accession>
<dbReference type="EMBL" id="RLIH01000004">
    <property type="protein sequence ID" value="RVU55007.1"/>
    <property type="molecule type" value="Genomic_DNA"/>
</dbReference>
<dbReference type="PANTHER" id="PTHR34071:SF2">
    <property type="entry name" value="FLAVIN-NUCLEOTIDE-BINDING PROTEIN"/>
    <property type="match status" value="1"/>
</dbReference>